<gene>
    <name evidence="1" type="ORF">CCHOA_05965</name>
</gene>
<accession>A0A3G6J6Z4</accession>
<dbReference type="KEGG" id="ccho:CCHOA_05965"/>
<dbReference type="Proteomes" id="UP000269019">
    <property type="component" value="Chromosome"/>
</dbReference>
<evidence type="ECO:0000313" key="1">
    <source>
        <dbReference type="EMBL" id="AZA13592.1"/>
    </source>
</evidence>
<sequence>MAKGAGKAVHPWIVTSWTTYSAAPRYRVVSVSEAGGPTHSAPKATLALYQAAGIRQDDLACRYELQYLADSPVVSGQDTALPTRG</sequence>
<proteinExistence type="predicted"/>
<reference evidence="1 2" key="1">
    <citation type="submission" date="2018-11" db="EMBL/GenBank/DDBJ databases">
        <authorList>
            <person name="Kleinhagauer T."/>
            <person name="Glaeser S.P."/>
            <person name="Spergser J."/>
            <person name="Ruckert C."/>
            <person name="Kaempfer P."/>
            <person name="Busse H.-J."/>
        </authorList>
    </citation>
    <scope>NUCLEOTIDE SEQUENCE [LARGE SCALE GENOMIC DNA]</scope>
    <source>
        <strain evidence="1 2">200CH</strain>
    </source>
</reference>
<protein>
    <submittedName>
        <fullName evidence="1">Uncharacterized protein</fullName>
    </submittedName>
</protein>
<organism evidence="1 2">
    <name type="scientific">Corynebacterium choanae</name>
    <dbReference type="NCBI Taxonomy" id="1862358"/>
    <lineage>
        <taxon>Bacteria</taxon>
        <taxon>Bacillati</taxon>
        <taxon>Actinomycetota</taxon>
        <taxon>Actinomycetes</taxon>
        <taxon>Mycobacteriales</taxon>
        <taxon>Corynebacteriaceae</taxon>
        <taxon>Corynebacterium</taxon>
    </lineage>
</organism>
<dbReference type="AlphaFoldDB" id="A0A3G6J6Z4"/>
<name>A0A3G6J6Z4_9CORY</name>
<dbReference type="EMBL" id="CP033896">
    <property type="protein sequence ID" value="AZA13592.1"/>
    <property type="molecule type" value="Genomic_DNA"/>
</dbReference>
<keyword evidence="2" id="KW-1185">Reference proteome</keyword>
<evidence type="ECO:0000313" key="2">
    <source>
        <dbReference type="Proteomes" id="UP000269019"/>
    </source>
</evidence>